<dbReference type="InterPro" id="IPR019335">
    <property type="entry name" value="COG7"/>
</dbReference>
<keyword evidence="4" id="KW-0813">Transport</keyword>
<dbReference type="EMBL" id="KZ819283">
    <property type="protein sequence ID" value="PWO01159.1"/>
    <property type="molecule type" value="Genomic_DNA"/>
</dbReference>
<evidence type="ECO:0000256" key="5">
    <source>
        <dbReference type="ARBA" id="ARBA00022927"/>
    </source>
</evidence>
<dbReference type="STRING" id="58919.A0A316ZJ63"/>
<name>A0A316ZJ63_9BASI</name>
<dbReference type="GO" id="GO:0007030">
    <property type="term" value="P:Golgi organization"/>
    <property type="evidence" value="ECO:0007669"/>
    <property type="project" value="TreeGrafter"/>
</dbReference>
<feature type="region of interest" description="Disordered" evidence="9">
    <location>
        <begin position="493"/>
        <end position="556"/>
    </location>
</feature>
<dbReference type="GO" id="GO:0006886">
    <property type="term" value="P:intracellular protein transport"/>
    <property type="evidence" value="ECO:0007669"/>
    <property type="project" value="InterPro"/>
</dbReference>
<dbReference type="RefSeq" id="XP_025601437.1">
    <property type="nucleotide sequence ID" value="XM_025745623.1"/>
</dbReference>
<feature type="compositionally biased region" description="Low complexity" evidence="9">
    <location>
        <begin position="104"/>
        <end position="118"/>
    </location>
</feature>
<evidence type="ECO:0000313" key="10">
    <source>
        <dbReference type="EMBL" id="PWO01159.1"/>
    </source>
</evidence>
<dbReference type="PANTHER" id="PTHR21443">
    <property type="entry name" value="CONSERVED OLIGOMERIC GOLGI COMPLEX COMPONENT 7"/>
    <property type="match status" value="1"/>
</dbReference>
<evidence type="ECO:0000256" key="4">
    <source>
        <dbReference type="ARBA" id="ARBA00022448"/>
    </source>
</evidence>
<dbReference type="PANTHER" id="PTHR21443:SF0">
    <property type="entry name" value="CONSERVED OLIGOMERIC GOLGI COMPLEX SUBUNIT 7"/>
    <property type="match status" value="1"/>
</dbReference>
<feature type="compositionally biased region" description="Low complexity" evidence="9">
    <location>
        <begin position="812"/>
        <end position="827"/>
    </location>
</feature>
<evidence type="ECO:0000256" key="1">
    <source>
        <dbReference type="ARBA" id="ARBA00004395"/>
    </source>
</evidence>
<feature type="region of interest" description="Disordered" evidence="9">
    <location>
        <begin position="1"/>
        <end position="55"/>
    </location>
</feature>
<evidence type="ECO:0000256" key="3">
    <source>
        <dbReference type="ARBA" id="ARBA00020984"/>
    </source>
</evidence>
<protein>
    <recommendedName>
        <fullName evidence="3">Conserved oligomeric Golgi complex subunit 7</fullName>
    </recommendedName>
    <alternativeName>
        <fullName evidence="8">Component of oligomeric Golgi complex 7</fullName>
    </alternativeName>
</protein>
<evidence type="ECO:0000313" key="11">
    <source>
        <dbReference type="Proteomes" id="UP000245946"/>
    </source>
</evidence>
<evidence type="ECO:0000256" key="2">
    <source>
        <dbReference type="ARBA" id="ARBA00005831"/>
    </source>
</evidence>
<evidence type="ECO:0000256" key="6">
    <source>
        <dbReference type="ARBA" id="ARBA00023034"/>
    </source>
</evidence>
<sequence>MASPLASPLEARNGSGSSGAAAAGPSSSSSSHAAASLGLGHASTPPARRPSASARLYSSRLRAGAAAHASGADEALLRSLDDAPSLAHWLNGALAAQPATRPEGSSSSGDATPSGSGSAVPSLAALDEHLSRLTLSMGEARAGATAAIDDVLSHTSASLPRLGTQLRLVRDGAVQLSERIDAVRQAAGLQPPQLAAEATQSPQPNGTHTEEGQAVSTSAQPTDAAEALSRLAALYTLRARMSAARDVLRLAESWSTLAPDVTSHLSEEKHVAAASRLAEAAASLPVFERTPEYEARARLLASLTDALEAQLRPQLLRAAEAKDVQTAARCADVLRTVGRADEFAALWRRTRSAAVVQAWNEDAAAQSAVARLQQTWPNLIEQLADVLEEECTFAPVLFIQDPRSALEALLVGALQELEPPLAMTIRNAADSSGEAALEVLLRAYGLASSASSRWSAILARLAAAAAAESPSAAAGAQLSPQIALQVSPLPISPGNAGLEPTASPSRPSTHARRNSSISVSRRSSRRVSVLGSLDTRRTSLEPAEGPSPGGAGASSAVPTPALGVSLRRPAAWESMLWTPFLEHQSMYGALESRALQAAWQRGAAARRSAHPEGAASAAGFAGELEAAIWLCSEATKRALRFTFGLGLPSLLTAHDELLSHLLEVARQALEETARASMEASRARAAALLEADEETYGYGEGEEWAAFEQGVAMLRAARTAQNKLDSLEEETAASSANIAAAVLAAGTKPGEEALARVLEHSEKSSEAALAILLAHTDVDAPALRSACEAVRVHMASRASRAALTSGSSEARKASSNGLGSAAPPPSARSSSQVIASALLPRARSALRAHVRALQRAQCDVVLAPLLPALEAYSALPAWQASRLPGAANEYDLAMPTFSVSHSRTMGRVGEGLLDLPRLLEVWAADEALGWALEALPHAMEDEAFAGAAHDGLPDSPARSEVTHGKSSKPPIASPSSERRTHRASASIAAIATSAPAPGAPAPQPLSSHVAAAVPEPVTPAVVLQAYLRALALTLLAHITDVVLPSIAALSAAGAAQLAADLDYLDNILASLNVDSQARGLRDWRDAAALPDAEGRALSRARSAEDPEKRRLAQSDAFDAVVQMRGWS</sequence>
<keyword evidence="7" id="KW-0472">Membrane</keyword>
<evidence type="ECO:0000256" key="8">
    <source>
        <dbReference type="ARBA" id="ARBA00031345"/>
    </source>
</evidence>
<feature type="compositionally biased region" description="Low complexity" evidence="9">
    <location>
        <begin position="14"/>
        <end position="55"/>
    </location>
</feature>
<dbReference type="GO" id="GO:0017119">
    <property type="term" value="C:Golgi transport complex"/>
    <property type="evidence" value="ECO:0007669"/>
    <property type="project" value="InterPro"/>
</dbReference>
<feature type="region of interest" description="Disordered" evidence="9">
    <location>
        <begin position="946"/>
        <end position="983"/>
    </location>
</feature>
<gene>
    <name evidence="10" type="ORF">FA09DRAFT_3750</name>
</gene>
<keyword evidence="6" id="KW-0333">Golgi apparatus</keyword>
<dbReference type="OrthoDB" id="249612at2759"/>
<reference evidence="10 11" key="1">
    <citation type="journal article" date="2018" name="Mol. Biol. Evol.">
        <title>Broad Genomic Sampling Reveals a Smut Pathogenic Ancestry of the Fungal Clade Ustilaginomycotina.</title>
        <authorList>
            <person name="Kijpornyongpan T."/>
            <person name="Mondo S.J."/>
            <person name="Barry K."/>
            <person name="Sandor L."/>
            <person name="Lee J."/>
            <person name="Lipzen A."/>
            <person name="Pangilinan J."/>
            <person name="LaButti K."/>
            <person name="Hainaut M."/>
            <person name="Henrissat B."/>
            <person name="Grigoriev I.V."/>
            <person name="Spatafora J.W."/>
            <person name="Aime M.C."/>
        </authorList>
    </citation>
    <scope>NUCLEOTIDE SEQUENCE [LARGE SCALE GENOMIC DNA]</scope>
    <source>
        <strain evidence="10 11">MCA 4186</strain>
    </source>
</reference>
<feature type="region of interest" description="Disordered" evidence="9">
    <location>
        <begin position="190"/>
        <end position="221"/>
    </location>
</feature>
<accession>A0A316ZJ63</accession>
<dbReference type="Pfam" id="PF10191">
    <property type="entry name" value="COG7"/>
    <property type="match status" value="1"/>
</dbReference>
<dbReference type="Proteomes" id="UP000245946">
    <property type="component" value="Unassembled WGS sequence"/>
</dbReference>
<proteinExistence type="inferred from homology"/>
<dbReference type="GO" id="GO:0000139">
    <property type="term" value="C:Golgi membrane"/>
    <property type="evidence" value="ECO:0007669"/>
    <property type="project" value="UniProtKB-SubCell"/>
</dbReference>
<feature type="region of interest" description="Disordered" evidence="9">
    <location>
        <begin position="96"/>
        <end position="121"/>
    </location>
</feature>
<comment type="subcellular location">
    <subcellularLocation>
        <location evidence="1">Golgi apparatus membrane</location>
        <topology evidence="1">Peripheral membrane protein</topology>
    </subcellularLocation>
</comment>
<feature type="compositionally biased region" description="Low complexity" evidence="9">
    <location>
        <begin position="514"/>
        <end position="529"/>
    </location>
</feature>
<organism evidence="10 11">
    <name type="scientific">Tilletiopsis washingtonensis</name>
    <dbReference type="NCBI Taxonomy" id="58919"/>
    <lineage>
        <taxon>Eukaryota</taxon>
        <taxon>Fungi</taxon>
        <taxon>Dikarya</taxon>
        <taxon>Basidiomycota</taxon>
        <taxon>Ustilaginomycotina</taxon>
        <taxon>Exobasidiomycetes</taxon>
        <taxon>Entylomatales</taxon>
        <taxon>Entylomatales incertae sedis</taxon>
        <taxon>Tilletiopsis</taxon>
    </lineage>
</organism>
<keyword evidence="11" id="KW-1185">Reference proteome</keyword>
<dbReference type="GO" id="GO:0006890">
    <property type="term" value="P:retrograde vesicle-mediated transport, Golgi to endoplasmic reticulum"/>
    <property type="evidence" value="ECO:0007669"/>
    <property type="project" value="TreeGrafter"/>
</dbReference>
<dbReference type="AlphaFoldDB" id="A0A316ZJ63"/>
<evidence type="ECO:0000256" key="7">
    <source>
        <dbReference type="ARBA" id="ARBA00023136"/>
    </source>
</evidence>
<comment type="similarity">
    <text evidence="2">Belongs to the COG7 family.</text>
</comment>
<dbReference type="GeneID" id="37273167"/>
<evidence type="ECO:0000256" key="9">
    <source>
        <dbReference type="SAM" id="MobiDB-lite"/>
    </source>
</evidence>
<keyword evidence="5" id="KW-0653">Protein transport</keyword>
<feature type="region of interest" description="Disordered" evidence="9">
    <location>
        <begin position="800"/>
        <end position="827"/>
    </location>
</feature>